<dbReference type="Gene3D" id="3.60.110.10">
    <property type="entry name" value="Carbon-nitrogen hydrolase"/>
    <property type="match status" value="1"/>
</dbReference>
<dbReference type="InterPro" id="IPR003010">
    <property type="entry name" value="C-N_Hydrolase"/>
</dbReference>
<comment type="caution">
    <text evidence="2">The sequence shown here is derived from an EMBL/GenBank/DDBJ whole genome shotgun (WGS) entry which is preliminary data.</text>
</comment>
<organism evidence="2 3">
    <name type="scientific">Enhygromyxa salina</name>
    <dbReference type="NCBI Taxonomy" id="215803"/>
    <lineage>
        <taxon>Bacteria</taxon>
        <taxon>Pseudomonadati</taxon>
        <taxon>Myxococcota</taxon>
        <taxon>Polyangia</taxon>
        <taxon>Nannocystales</taxon>
        <taxon>Nannocystaceae</taxon>
        <taxon>Enhygromyxa</taxon>
    </lineage>
</organism>
<evidence type="ECO:0000313" key="2">
    <source>
        <dbReference type="EMBL" id="PRQ02691.1"/>
    </source>
</evidence>
<feature type="domain" description="CN hydrolase" evidence="1">
    <location>
        <begin position="1"/>
        <end position="231"/>
    </location>
</feature>
<name>A0A2S9YCG6_9BACT</name>
<evidence type="ECO:0000313" key="3">
    <source>
        <dbReference type="Proteomes" id="UP000238823"/>
    </source>
</evidence>
<dbReference type="GO" id="GO:0004040">
    <property type="term" value="F:amidase activity"/>
    <property type="evidence" value="ECO:0007669"/>
    <property type="project" value="UniProtKB-EC"/>
</dbReference>
<dbReference type="InterPro" id="IPR036526">
    <property type="entry name" value="C-N_Hydrolase_sf"/>
</dbReference>
<accession>A0A2S9YCG6</accession>
<keyword evidence="2" id="KW-0378">Hydrolase</keyword>
<dbReference type="PROSITE" id="PS50263">
    <property type="entry name" value="CN_HYDROLASE"/>
    <property type="match status" value="1"/>
</dbReference>
<dbReference type="CDD" id="cd07197">
    <property type="entry name" value="nitrilase"/>
    <property type="match status" value="1"/>
</dbReference>
<reference evidence="2 3" key="1">
    <citation type="submission" date="2018-03" db="EMBL/GenBank/DDBJ databases">
        <title>Draft Genome Sequences of the Obligatory Marine Myxobacteria Enhygromyxa salina SWB007.</title>
        <authorList>
            <person name="Poehlein A."/>
            <person name="Moghaddam J.A."/>
            <person name="Harms H."/>
            <person name="Alanjari M."/>
            <person name="Koenig G.M."/>
            <person name="Daniel R."/>
            <person name="Schaeberle T.F."/>
        </authorList>
    </citation>
    <scope>NUCLEOTIDE SEQUENCE [LARGE SCALE GENOMIC DNA]</scope>
    <source>
        <strain evidence="2 3">SWB007</strain>
    </source>
</reference>
<dbReference type="SUPFAM" id="SSF56317">
    <property type="entry name" value="Carbon-nitrogen hydrolase"/>
    <property type="match status" value="1"/>
</dbReference>
<sequence>MTPFAIAGVQMSLSAIHSNVDRMITRLSVLMQIYPWVQMVVFSELAPFGPLIANAKTFPCDTEARFQELAARHQIWLIPGSMFEREGDTIYNTASVIDPAGNVVGRYRKMFPFYPYEQGVTGGNEFLVFDVPNVGRFGVSICYDMWIPETSRTLAAMGAEVILHPTLTSSIDRDVELAIARATAAQQQCFFFDVNGLGDGGIGQSIVIGPNGDPLHRCGAGEVLFPIEIDVSRVARTRELGLKGLGQPLKSFRDRTVRFPVYEDTWREQGYFAGLGPLQKPVRNEPLPYPGPVVRTRNSQ</sequence>
<dbReference type="PANTHER" id="PTHR23088:SF27">
    <property type="entry name" value="DEAMINATED GLUTATHIONE AMIDASE"/>
    <property type="match status" value="1"/>
</dbReference>
<dbReference type="AlphaFoldDB" id="A0A2S9YCG6"/>
<dbReference type="OrthoDB" id="9811121at2"/>
<proteinExistence type="predicted"/>
<protein>
    <submittedName>
        <fullName evidence="2">Aliphatic amidase</fullName>
        <ecNumber evidence="2">3.5.1.4</ecNumber>
    </submittedName>
</protein>
<dbReference type="RefSeq" id="WP_106092401.1">
    <property type="nucleotide sequence ID" value="NZ_PVNL01000111.1"/>
</dbReference>
<dbReference type="Proteomes" id="UP000238823">
    <property type="component" value="Unassembled WGS sequence"/>
</dbReference>
<dbReference type="EMBL" id="PVNL01000111">
    <property type="protein sequence ID" value="PRQ02691.1"/>
    <property type="molecule type" value="Genomic_DNA"/>
</dbReference>
<gene>
    <name evidence="2" type="primary">amiE</name>
    <name evidence="2" type="ORF">ENSA7_55200</name>
</gene>
<dbReference type="Pfam" id="PF00795">
    <property type="entry name" value="CN_hydrolase"/>
    <property type="match status" value="1"/>
</dbReference>
<evidence type="ECO:0000259" key="1">
    <source>
        <dbReference type="PROSITE" id="PS50263"/>
    </source>
</evidence>
<dbReference type="PANTHER" id="PTHR23088">
    <property type="entry name" value="NITRILASE-RELATED"/>
    <property type="match status" value="1"/>
</dbReference>
<dbReference type="EC" id="3.5.1.4" evidence="2"/>